<evidence type="ECO:0000313" key="4">
    <source>
        <dbReference type="Proteomes" id="UP000283128"/>
    </source>
</evidence>
<dbReference type="Pfam" id="PF07179">
    <property type="entry name" value="SseB"/>
    <property type="match status" value="1"/>
</dbReference>
<sequence>MDIPAQAHAHPYGGWPANELEEVLAASVGVDSAGGRIVEVLGRSPLWIPLPQGGGPGSPNLDLPTLEIDGQAYVPVFSSEAQFLAVVGDRMGCTVAPAVEFARGLPPQVGIVVNPDGAVGIPLPPLAVAELCRSGRTPLDGPTSGGRVTLYEPDWQEDPMDFLTAVREEFEATGIVRSARRCLASVEGDDPVLFVGVELSQWEGPARNLPMDALGRALGRCPAPWPVNLVLLDITEDPVGDWMRATLRPFYTQGH</sequence>
<dbReference type="OrthoDB" id="3436175at2"/>
<feature type="domain" description="SseB protein C-terminal" evidence="2">
    <location>
        <begin position="143"/>
        <end position="252"/>
    </location>
</feature>
<keyword evidence="4" id="KW-1185">Reference proteome</keyword>
<dbReference type="Pfam" id="PF14581">
    <property type="entry name" value="SseB_C"/>
    <property type="match status" value="1"/>
</dbReference>
<dbReference type="InterPro" id="IPR009839">
    <property type="entry name" value="SseB_N"/>
</dbReference>
<comment type="caution">
    <text evidence="3">The sequence shown here is derived from an EMBL/GenBank/DDBJ whole genome shotgun (WGS) entry which is preliminary data.</text>
</comment>
<dbReference type="RefSeq" id="WP_127830060.1">
    <property type="nucleotide sequence ID" value="NZ_RZYA01000010.1"/>
</dbReference>
<dbReference type="InterPro" id="IPR027945">
    <property type="entry name" value="SseB_C"/>
</dbReference>
<evidence type="ECO:0000313" key="3">
    <source>
        <dbReference type="EMBL" id="RVU22700.1"/>
    </source>
</evidence>
<feature type="domain" description="SseB protein N-terminal" evidence="1">
    <location>
        <begin position="20"/>
        <end position="129"/>
    </location>
</feature>
<dbReference type="AlphaFoldDB" id="A0A437PK79"/>
<dbReference type="Proteomes" id="UP000283128">
    <property type="component" value="Unassembled WGS sequence"/>
</dbReference>
<accession>A0A437PK79</accession>
<gene>
    <name evidence="3" type="ORF">EOT10_22405</name>
</gene>
<evidence type="ECO:0000259" key="1">
    <source>
        <dbReference type="Pfam" id="PF07179"/>
    </source>
</evidence>
<organism evidence="3 4">
    <name type="scientific">Streptomyces antnestii</name>
    <dbReference type="NCBI Taxonomy" id="2494256"/>
    <lineage>
        <taxon>Bacteria</taxon>
        <taxon>Bacillati</taxon>
        <taxon>Actinomycetota</taxon>
        <taxon>Actinomycetes</taxon>
        <taxon>Kitasatosporales</taxon>
        <taxon>Streptomycetaceae</taxon>
        <taxon>Streptomyces</taxon>
    </lineage>
</organism>
<dbReference type="EMBL" id="RZYA01000010">
    <property type="protein sequence ID" value="RVU22700.1"/>
    <property type="molecule type" value="Genomic_DNA"/>
</dbReference>
<protein>
    <submittedName>
        <fullName evidence="3">Enhanced serine sensitivity protein SseB</fullName>
    </submittedName>
</protein>
<evidence type="ECO:0000259" key="2">
    <source>
        <dbReference type="Pfam" id="PF14581"/>
    </source>
</evidence>
<proteinExistence type="predicted"/>
<name>A0A437PK79_9ACTN</name>
<reference evidence="3 4" key="1">
    <citation type="submission" date="2019-01" db="EMBL/GenBank/DDBJ databases">
        <title>Genome sequences of Streptomyces and Rhizobium isolates collected from root and soil.</title>
        <authorList>
            <person name="Chhettri S."/>
            <person name="Sevigny J.L."/>
            <person name="Sen A."/>
            <person name="Ennis N."/>
            <person name="Tisa L."/>
        </authorList>
    </citation>
    <scope>NUCLEOTIDE SEQUENCE [LARGE SCALE GENOMIC DNA]</scope>
    <source>
        <strain evidence="3 4">San01</strain>
    </source>
</reference>